<dbReference type="GO" id="GO:0016020">
    <property type="term" value="C:membrane"/>
    <property type="evidence" value="ECO:0007669"/>
    <property type="project" value="UniProtKB-SubCell"/>
</dbReference>
<dbReference type="Gene3D" id="3.40.525.10">
    <property type="entry name" value="CRAL-TRIO lipid binding domain"/>
    <property type="match status" value="1"/>
</dbReference>
<evidence type="ECO:0000313" key="7">
    <source>
        <dbReference type="Proteomes" id="UP000186601"/>
    </source>
</evidence>
<proteinExistence type="predicted"/>
<reference evidence="6 7" key="1">
    <citation type="submission" date="2018-02" db="EMBL/GenBank/DDBJ databases">
        <title>Genome sequence of the basidiomycete white-rot fungus Phlebia centrifuga.</title>
        <authorList>
            <person name="Granchi Z."/>
            <person name="Peng M."/>
            <person name="de Vries R.P."/>
            <person name="Hilden K."/>
            <person name="Makela M.R."/>
            <person name="Grigoriev I."/>
            <person name="Riley R."/>
        </authorList>
    </citation>
    <scope>NUCLEOTIDE SEQUENCE [LARGE SCALE GENOMIC DNA]</scope>
    <source>
        <strain evidence="6 7">FBCC195</strain>
    </source>
</reference>
<keyword evidence="3" id="KW-0472">Membrane</keyword>
<evidence type="ECO:0000256" key="1">
    <source>
        <dbReference type="ARBA" id="ARBA00004370"/>
    </source>
</evidence>
<dbReference type="InterPro" id="IPR036273">
    <property type="entry name" value="CRAL/TRIO_N_dom_sf"/>
</dbReference>
<feature type="domain" description="CRAL-TRIO" evidence="5">
    <location>
        <begin position="174"/>
        <end position="349"/>
    </location>
</feature>
<evidence type="ECO:0000259" key="5">
    <source>
        <dbReference type="PROSITE" id="PS50191"/>
    </source>
</evidence>
<organism evidence="6 7">
    <name type="scientific">Hermanssonia centrifuga</name>
    <dbReference type="NCBI Taxonomy" id="98765"/>
    <lineage>
        <taxon>Eukaryota</taxon>
        <taxon>Fungi</taxon>
        <taxon>Dikarya</taxon>
        <taxon>Basidiomycota</taxon>
        <taxon>Agaricomycotina</taxon>
        <taxon>Agaricomycetes</taxon>
        <taxon>Polyporales</taxon>
        <taxon>Meruliaceae</taxon>
        <taxon>Hermanssonia</taxon>
    </lineage>
</organism>
<dbReference type="SMART" id="SM00516">
    <property type="entry name" value="SEC14"/>
    <property type="match status" value="1"/>
</dbReference>
<dbReference type="SUPFAM" id="SSF52087">
    <property type="entry name" value="CRAL/TRIO domain"/>
    <property type="match status" value="1"/>
</dbReference>
<protein>
    <recommendedName>
        <fullName evidence="5">CRAL-TRIO domain-containing protein</fullName>
    </recommendedName>
</protein>
<dbReference type="Pfam" id="PF00650">
    <property type="entry name" value="CRAL_TRIO"/>
    <property type="match status" value="1"/>
</dbReference>
<comment type="caution">
    <text evidence="6">The sequence shown here is derived from an EMBL/GenBank/DDBJ whole genome shotgun (WGS) entry which is preliminary data.</text>
</comment>
<dbReference type="PROSITE" id="PS50191">
    <property type="entry name" value="CRAL_TRIO"/>
    <property type="match status" value="1"/>
</dbReference>
<dbReference type="GO" id="GO:0008289">
    <property type="term" value="F:lipid binding"/>
    <property type="evidence" value="ECO:0007669"/>
    <property type="project" value="InterPro"/>
</dbReference>
<dbReference type="STRING" id="98765.A0A2R6NU28"/>
<evidence type="ECO:0000256" key="4">
    <source>
        <dbReference type="SAM" id="MobiDB-lite"/>
    </source>
</evidence>
<dbReference type="Proteomes" id="UP000186601">
    <property type="component" value="Unassembled WGS sequence"/>
</dbReference>
<dbReference type="OrthoDB" id="75724at2759"/>
<feature type="region of interest" description="Disordered" evidence="4">
    <location>
        <begin position="1"/>
        <end position="74"/>
    </location>
</feature>
<dbReference type="InterPro" id="IPR001251">
    <property type="entry name" value="CRAL-TRIO_dom"/>
</dbReference>
<sequence>MSPGMVGKHSGNYHETSDSGGILSHTPAITTSNMSEPVESQVTPPVVPEAPSVAAVDPAGEPAQEEEPQNALTTKFTEEERTALKEFRASIFLSSLYRITKLPEIFKAAYSPDDAAAEPNSITLWGVTIDPKHPAQDARVSVILMKFLRARELKVSEAQTMLTATLRWRDEMKIDEILAEEFPDKIFGGVGRNFGHDKEGRPVTYNIYGGDNDVKAVFGDVQRFIRWRIALMENSIKLLDFETIDQMLQIHDYEGVSMTSRDANQKAAASEATSIFQNHYPEFLARKFFINVPTLLTWMFWFFKSILSAKTFAKMSVVGTGKNTISAALLPSIDAKQLPQRYGGEAEAF</sequence>
<evidence type="ECO:0000313" key="6">
    <source>
        <dbReference type="EMBL" id="PSR76321.1"/>
    </source>
</evidence>
<keyword evidence="7" id="KW-1185">Reference proteome</keyword>
<dbReference type="InterPro" id="IPR011074">
    <property type="entry name" value="CRAL/TRIO_N_dom"/>
</dbReference>
<accession>A0A2R6NU28</accession>
<dbReference type="Pfam" id="PF03765">
    <property type="entry name" value="CRAL_TRIO_N"/>
    <property type="match status" value="1"/>
</dbReference>
<dbReference type="InterPro" id="IPR044834">
    <property type="entry name" value="PATL"/>
</dbReference>
<dbReference type="PANTHER" id="PTHR45932">
    <property type="entry name" value="PATELLIN-1"/>
    <property type="match status" value="1"/>
</dbReference>
<evidence type="ECO:0000256" key="2">
    <source>
        <dbReference type="ARBA" id="ARBA00022448"/>
    </source>
</evidence>
<evidence type="ECO:0000256" key="3">
    <source>
        <dbReference type="ARBA" id="ARBA00023136"/>
    </source>
</evidence>
<gene>
    <name evidence="6" type="ORF">PHLCEN_2v8553</name>
</gene>
<dbReference type="InterPro" id="IPR036865">
    <property type="entry name" value="CRAL-TRIO_dom_sf"/>
</dbReference>
<comment type="subcellular location">
    <subcellularLocation>
        <location evidence="1">Membrane</location>
    </subcellularLocation>
</comment>
<keyword evidence="2" id="KW-0813">Transport</keyword>
<dbReference type="CDD" id="cd00170">
    <property type="entry name" value="SEC14"/>
    <property type="match status" value="1"/>
</dbReference>
<dbReference type="SUPFAM" id="SSF46938">
    <property type="entry name" value="CRAL/TRIO N-terminal domain"/>
    <property type="match status" value="1"/>
</dbReference>
<dbReference type="PANTHER" id="PTHR45932:SF17">
    <property type="entry name" value="CELLULAR RETINALDEHYDE-BINDING_TRIPLE FUNCTION DOMAIN-CONTAINING PROTEIN"/>
    <property type="match status" value="1"/>
</dbReference>
<dbReference type="EMBL" id="MLYV02000850">
    <property type="protein sequence ID" value="PSR76321.1"/>
    <property type="molecule type" value="Genomic_DNA"/>
</dbReference>
<name>A0A2R6NU28_9APHY</name>
<feature type="compositionally biased region" description="Polar residues" evidence="4">
    <location>
        <begin position="27"/>
        <end position="41"/>
    </location>
</feature>
<dbReference type="AlphaFoldDB" id="A0A2R6NU28"/>
<feature type="compositionally biased region" description="Low complexity" evidence="4">
    <location>
        <begin position="49"/>
        <end position="62"/>
    </location>
</feature>